<evidence type="ECO:0000313" key="3">
    <source>
        <dbReference type="Proteomes" id="UP001056436"/>
    </source>
</evidence>
<dbReference type="AlphaFoldDB" id="A0A9P9X8X3"/>
<gene>
    <name evidence="2" type="ORF">CABS02_10212</name>
</gene>
<evidence type="ECO:0000256" key="1">
    <source>
        <dbReference type="SAM" id="MobiDB-lite"/>
    </source>
</evidence>
<accession>A0A9P9X8X3</accession>
<evidence type="ECO:0000313" key="2">
    <source>
        <dbReference type="EMBL" id="KAI3542855.1"/>
    </source>
</evidence>
<reference evidence="2" key="1">
    <citation type="submission" date="2019-01" db="EMBL/GenBank/DDBJ databases">
        <title>Colletotrichum abscissum LGMF1257.</title>
        <authorList>
            <person name="Baroncelli R."/>
        </authorList>
    </citation>
    <scope>NUCLEOTIDE SEQUENCE</scope>
    <source>
        <strain evidence="2">Ca142</strain>
    </source>
</reference>
<keyword evidence="3" id="KW-1185">Reference proteome</keyword>
<protein>
    <submittedName>
        <fullName evidence="2">Uncharacterized protein</fullName>
    </submittedName>
</protein>
<dbReference type="EMBL" id="SDAQ01000075">
    <property type="protein sequence ID" value="KAI3542855.1"/>
    <property type="molecule type" value="Genomic_DNA"/>
</dbReference>
<proteinExistence type="predicted"/>
<organism evidence="2 3">
    <name type="scientific">Colletotrichum abscissum</name>
    <dbReference type="NCBI Taxonomy" id="1671311"/>
    <lineage>
        <taxon>Eukaryota</taxon>
        <taxon>Fungi</taxon>
        <taxon>Dikarya</taxon>
        <taxon>Ascomycota</taxon>
        <taxon>Pezizomycotina</taxon>
        <taxon>Sordariomycetes</taxon>
        <taxon>Hypocreomycetidae</taxon>
        <taxon>Glomerellales</taxon>
        <taxon>Glomerellaceae</taxon>
        <taxon>Colletotrichum</taxon>
        <taxon>Colletotrichum acutatum species complex</taxon>
    </lineage>
</organism>
<name>A0A9P9X8X3_9PEZI</name>
<feature type="compositionally biased region" description="Acidic residues" evidence="1">
    <location>
        <begin position="26"/>
        <end position="42"/>
    </location>
</feature>
<feature type="region of interest" description="Disordered" evidence="1">
    <location>
        <begin position="1"/>
        <end position="59"/>
    </location>
</feature>
<dbReference type="OrthoDB" id="4837392at2759"/>
<sequence>MASRGTITPLPVIREEEGWEDASSSSDDDYDEDEDENLDPPEDLLLPHERARPPSPPAHSARLRLIYHSRAWETQVYMLKDGKALKERSSYQKLSKGFFAADEFATLLSHWSNALHEQVQEILGVDHPYLSRLVLPAAPRQFKLIKGMDGSSHIPDQLMEPFPEMQGRLVMQRMRPIKPTIIRIIIDHTVGRDFQKEALTMPENYNLHPKIWLGLVQPPEVKEMLKEHPNLATRPAYLDQLLKFIGRPGVLELARKMGAALAIIHHDLQKDARNVKFRLAYDPTQDKPQLWVSGLGNMDDLAENERFFPRPGVGPGIFDAFWAAYLIVSEAIIQWKEDISPEGSYRDQELRKLLMEALCARLKTL</sequence>
<dbReference type="Proteomes" id="UP001056436">
    <property type="component" value="Unassembled WGS sequence"/>
</dbReference>
<comment type="caution">
    <text evidence="2">The sequence shown here is derived from an EMBL/GenBank/DDBJ whole genome shotgun (WGS) entry which is preliminary data.</text>
</comment>